<keyword evidence="1" id="KW-1133">Transmembrane helix</keyword>
<comment type="caution">
    <text evidence="4">The sequence shown here is derived from an EMBL/GenBank/DDBJ whole genome shotgun (WGS) entry which is preliminary data.</text>
</comment>
<organism evidence="4 5">
    <name type="scientific">Azohydromonas lata</name>
    <dbReference type="NCBI Taxonomy" id="45677"/>
    <lineage>
        <taxon>Bacteria</taxon>
        <taxon>Pseudomonadati</taxon>
        <taxon>Pseudomonadota</taxon>
        <taxon>Betaproteobacteria</taxon>
        <taxon>Burkholderiales</taxon>
        <taxon>Sphaerotilaceae</taxon>
        <taxon>Azohydromonas</taxon>
    </lineage>
</organism>
<dbReference type="InterPro" id="IPR050879">
    <property type="entry name" value="Acyltransferase_3"/>
</dbReference>
<feature type="transmembrane region" description="Helical" evidence="1">
    <location>
        <begin position="351"/>
        <end position="372"/>
    </location>
</feature>
<keyword evidence="4" id="KW-0808">Transferase</keyword>
<feature type="transmembrane region" description="Helical" evidence="1">
    <location>
        <begin position="251"/>
        <end position="270"/>
    </location>
</feature>
<feature type="transmembrane region" description="Helical" evidence="1">
    <location>
        <begin position="189"/>
        <end position="212"/>
    </location>
</feature>
<evidence type="ECO:0000313" key="4">
    <source>
        <dbReference type="EMBL" id="MDZ5456517.1"/>
    </source>
</evidence>
<dbReference type="RefSeq" id="WP_322465045.1">
    <property type="nucleotide sequence ID" value="NZ_JAXOJX010000009.1"/>
</dbReference>
<feature type="transmembrane region" description="Helical" evidence="1">
    <location>
        <begin position="74"/>
        <end position="93"/>
    </location>
</feature>
<keyword evidence="5" id="KW-1185">Reference proteome</keyword>
<protein>
    <submittedName>
        <fullName evidence="4">Acyltransferase family protein</fullName>
        <ecNumber evidence="4">2.3.1.-</ecNumber>
    </submittedName>
</protein>
<evidence type="ECO:0000256" key="1">
    <source>
        <dbReference type="SAM" id="Phobius"/>
    </source>
</evidence>
<dbReference type="PANTHER" id="PTHR23028:SF53">
    <property type="entry name" value="ACYL_TRANSF_3 DOMAIN-CONTAINING PROTEIN"/>
    <property type="match status" value="1"/>
</dbReference>
<evidence type="ECO:0000259" key="2">
    <source>
        <dbReference type="Pfam" id="PF01757"/>
    </source>
</evidence>
<dbReference type="EMBL" id="JAXOJX010000009">
    <property type="protein sequence ID" value="MDZ5456517.1"/>
    <property type="molecule type" value="Genomic_DNA"/>
</dbReference>
<dbReference type="GO" id="GO:0016746">
    <property type="term" value="F:acyltransferase activity"/>
    <property type="evidence" value="ECO:0007669"/>
    <property type="project" value="UniProtKB-KW"/>
</dbReference>
<evidence type="ECO:0000259" key="3">
    <source>
        <dbReference type="Pfam" id="PF19040"/>
    </source>
</evidence>
<feature type="domain" description="Acyltransferase 3" evidence="2">
    <location>
        <begin position="7"/>
        <end position="330"/>
    </location>
</feature>
<dbReference type="InterPro" id="IPR043968">
    <property type="entry name" value="SGNH"/>
</dbReference>
<name>A0ABU5IC49_9BURK</name>
<accession>A0ABU5IC49</accession>
<reference evidence="4 5" key="1">
    <citation type="submission" date="2023-11" db="EMBL/GenBank/DDBJ databases">
        <title>Draft genome of Azohydromonas lata strain H1 (DSM1123), a polyhydroxyalkanoate producer.</title>
        <authorList>
            <person name="Traversa D."/>
            <person name="D'Addabbo P."/>
            <person name="Pazzani C."/>
            <person name="Manzari C."/>
            <person name="Chiara M."/>
            <person name="Scrascia M."/>
        </authorList>
    </citation>
    <scope>NUCLEOTIDE SEQUENCE [LARGE SCALE GENOMIC DNA]</scope>
    <source>
        <strain evidence="4 5">H1</strain>
    </source>
</reference>
<feature type="transmembrane region" description="Helical" evidence="1">
    <location>
        <begin position="282"/>
        <end position="299"/>
    </location>
</feature>
<dbReference type="PANTHER" id="PTHR23028">
    <property type="entry name" value="ACETYLTRANSFERASE"/>
    <property type="match status" value="1"/>
</dbReference>
<dbReference type="Proteomes" id="UP001293718">
    <property type="component" value="Unassembled WGS sequence"/>
</dbReference>
<proteinExistence type="predicted"/>
<feature type="domain" description="SGNH" evidence="3">
    <location>
        <begin position="404"/>
        <end position="667"/>
    </location>
</feature>
<keyword evidence="1" id="KW-0472">Membrane</keyword>
<dbReference type="Pfam" id="PF19040">
    <property type="entry name" value="SGNH"/>
    <property type="match status" value="1"/>
</dbReference>
<sequence length="680" mass="73927">MQPPHRPEIDGLRALAVLPVMLFHAGMGAFSGGYVGVDVFFVISGFLITSIILRELQAGRFSFVRFYERRARRILPALLFTLLLCVPLAWVWMRPVELESFGGSLAATALSLSNVFFWRTTGYFDLAAEEKPLLHTWSLGVEEQYYLLFPLVMVLGWRLGLRRLAWLLGALALASLVGSEWALRTNRAAASFFLVPMRAWELFAGSLLAFALREGAAWPWRCSPLARNLLCVAGLLLVAVPMLVLDADTRFPGLSALPVVVGTVLLLALATPHTWVGRLLTLRVMTWVGLISYSAYLLHQPLFAFARLMSPGQPSAAMFAGLIVLTLLLAHASWRFVETPFRKPGGWSRRGIFGFSLAGSLLFLALGAVTVARQGLPQRFTPAELAFVQPAMSPVKGCPARDAWLNVCPLGARGAKPTVALLGDSHAYAITPALDEVLAAQGRAGVLVHTSCNHPIPGVFDSREANTPQYVAHCAEADRRLRAYLSEAGLADVIVAIRWTARLYPLGNAIDAPAFDNGEGGVETDYPYRRNLALDTAGRLTDTAAPKQAALGAYLADLATRHRLALLYPVPEVGWTPARLNLQGIVLHGKPPQEISTSWARTRERHAAATALLDAVPGAGIVRVRPQARLCDTLIASRCAVQARGQLFYADDDHLSQLAARWMVDDLLAGLAGQASTPPY</sequence>
<evidence type="ECO:0000313" key="5">
    <source>
        <dbReference type="Proteomes" id="UP001293718"/>
    </source>
</evidence>
<dbReference type="InterPro" id="IPR002656">
    <property type="entry name" value="Acyl_transf_3_dom"/>
</dbReference>
<feature type="transmembrane region" description="Helical" evidence="1">
    <location>
        <begin position="224"/>
        <end position="245"/>
    </location>
</feature>
<keyword evidence="4" id="KW-0012">Acyltransferase</keyword>
<feature type="transmembrane region" description="Helical" evidence="1">
    <location>
        <begin position="36"/>
        <end position="53"/>
    </location>
</feature>
<feature type="transmembrane region" description="Helical" evidence="1">
    <location>
        <begin position="166"/>
        <end position="183"/>
    </location>
</feature>
<dbReference type="EC" id="2.3.1.-" evidence="4"/>
<gene>
    <name evidence="4" type="ORF">SM757_08005</name>
</gene>
<feature type="transmembrane region" description="Helical" evidence="1">
    <location>
        <begin position="311"/>
        <end position="330"/>
    </location>
</feature>
<keyword evidence="1" id="KW-0812">Transmembrane</keyword>
<dbReference type="Pfam" id="PF01757">
    <property type="entry name" value="Acyl_transf_3"/>
    <property type="match status" value="1"/>
</dbReference>